<protein>
    <recommendedName>
        <fullName evidence="2">Helicase-associated domain-containing protein</fullName>
    </recommendedName>
</protein>
<dbReference type="AlphaFoldDB" id="A0ABD3N353"/>
<feature type="domain" description="Helicase-associated" evidence="2">
    <location>
        <begin position="211"/>
        <end position="277"/>
    </location>
</feature>
<reference evidence="3 4" key="1">
    <citation type="submission" date="2024-10" db="EMBL/GenBank/DDBJ databases">
        <title>Updated reference genomes for cyclostephanoid diatoms.</title>
        <authorList>
            <person name="Roberts W.R."/>
            <person name="Alverson A.J."/>
        </authorList>
    </citation>
    <scope>NUCLEOTIDE SEQUENCE [LARGE SCALE GENOMIC DNA]</scope>
    <source>
        <strain evidence="3 4">AJA276-08</strain>
    </source>
</reference>
<feature type="compositionally biased region" description="Basic and acidic residues" evidence="1">
    <location>
        <begin position="424"/>
        <end position="434"/>
    </location>
</feature>
<feature type="region of interest" description="Disordered" evidence="1">
    <location>
        <begin position="1"/>
        <end position="46"/>
    </location>
</feature>
<proteinExistence type="predicted"/>
<dbReference type="Gene3D" id="6.10.140.530">
    <property type="match status" value="2"/>
</dbReference>
<evidence type="ECO:0000313" key="3">
    <source>
        <dbReference type="EMBL" id="KAL3768636.1"/>
    </source>
</evidence>
<evidence type="ECO:0000256" key="1">
    <source>
        <dbReference type="SAM" id="MobiDB-lite"/>
    </source>
</evidence>
<dbReference type="PANTHER" id="PTHR33418">
    <property type="entry name" value="HELICASE-ASSOCIATED"/>
    <property type="match status" value="1"/>
</dbReference>
<name>A0ABD3N353_9STRA</name>
<feature type="compositionally biased region" description="Polar residues" evidence="1">
    <location>
        <begin position="436"/>
        <end position="455"/>
    </location>
</feature>
<dbReference type="InterPro" id="IPR005114">
    <property type="entry name" value="Helicase_assoc"/>
</dbReference>
<dbReference type="PANTHER" id="PTHR33418:SF1">
    <property type="entry name" value="HELICASE-ASSOCIATED DOMAIN-CONTAINING PROTEIN"/>
    <property type="match status" value="1"/>
</dbReference>
<comment type="caution">
    <text evidence="3">The sequence shown here is derived from an EMBL/GenBank/DDBJ whole genome shotgun (WGS) entry which is preliminary data.</text>
</comment>
<organism evidence="3 4">
    <name type="scientific">Stephanodiscus triporus</name>
    <dbReference type="NCBI Taxonomy" id="2934178"/>
    <lineage>
        <taxon>Eukaryota</taxon>
        <taxon>Sar</taxon>
        <taxon>Stramenopiles</taxon>
        <taxon>Ochrophyta</taxon>
        <taxon>Bacillariophyta</taxon>
        <taxon>Coscinodiscophyceae</taxon>
        <taxon>Thalassiosirophycidae</taxon>
        <taxon>Stephanodiscales</taxon>
        <taxon>Stephanodiscaceae</taxon>
        <taxon>Stephanodiscus</taxon>
    </lineage>
</organism>
<evidence type="ECO:0000313" key="4">
    <source>
        <dbReference type="Proteomes" id="UP001530315"/>
    </source>
</evidence>
<keyword evidence="4" id="KW-1185">Reference proteome</keyword>
<gene>
    <name evidence="3" type="ORF">ACHAW5_004331</name>
</gene>
<evidence type="ECO:0000259" key="2">
    <source>
        <dbReference type="Pfam" id="PF03457"/>
    </source>
</evidence>
<feature type="compositionally biased region" description="Low complexity" evidence="1">
    <location>
        <begin position="24"/>
        <end position="42"/>
    </location>
</feature>
<feature type="region of interest" description="Disordered" evidence="1">
    <location>
        <begin position="378"/>
        <end position="455"/>
    </location>
</feature>
<feature type="compositionally biased region" description="Low complexity" evidence="1">
    <location>
        <begin position="1"/>
        <end position="11"/>
    </location>
</feature>
<accession>A0ABD3N353</accession>
<dbReference type="EMBL" id="JALLAZ020001672">
    <property type="protein sequence ID" value="KAL3768636.1"/>
    <property type="molecule type" value="Genomic_DNA"/>
</dbReference>
<dbReference type="Proteomes" id="UP001530315">
    <property type="component" value="Unassembled WGS sequence"/>
</dbReference>
<dbReference type="Pfam" id="PF03457">
    <property type="entry name" value="HA"/>
    <property type="match status" value="2"/>
</dbReference>
<sequence>MSSRARIGIPPNRRRRRRLPPPSSSAVLLPAAPAHPAATSASGAIEPRETADLGAIGRLLSDAESARLRARSDLAVAESALRAAGDRHAEAVAAHDDAVAAVEDLRSRYRRRMSDDALRRNCRWNDMYRRLLEWREAHDGDTTVPCDADSGPEVVRLNRWVINQRTSYKYYLNGDKKHIKEHRIDALDKVRRRRRRRRRMPAIGFVWSVADQSWDKNFEELRNHYAKHETYHVAHKQSRKLAQFVSRLRTAMNHKNQGLVQTELTDERIRRLNSINFTWGIKRKVRKNANNETVKFDVMYEHLASFRETYGHTMVNKMEKEWKRGTSAPAQKVFRRLPLFLAFVRKEQLLYAEGRPCSLDEEKVRKLTELGVEWRRPVSEPRKGTGGVASRKKRRTTDLPHGQLLEEQQQYTCEGIEDEVDDVEEHHDLHEDISVHSPSGMQMQASSNHDGQQYT</sequence>
<feature type="domain" description="Helicase-associated" evidence="2">
    <location>
        <begin position="123"/>
        <end position="190"/>
    </location>
</feature>